<evidence type="ECO:0000259" key="2">
    <source>
        <dbReference type="PROSITE" id="PS50089"/>
    </source>
</evidence>
<sequence>MLVAVETTAETIYNHLTNDWFDPLLQVCCICLSKCADKDVLRQFPCSHFFHRRCIDKWMKINELCPLCKGKVDKDVLRNQIKVSWKEPERAFWTRVAGYVAGGKN</sequence>
<evidence type="ECO:0000313" key="5">
    <source>
        <dbReference type="Proteomes" id="UP000077755"/>
    </source>
</evidence>
<reference evidence="3" key="1">
    <citation type="journal article" date="2016" name="Nat. Genet.">
        <title>A high-quality carrot genome assembly provides new insights into carotenoid accumulation and asterid genome evolution.</title>
        <authorList>
            <person name="Iorizzo M."/>
            <person name="Ellison S."/>
            <person name="Senalik D."/>
            <person name="Zeng P."/>
            <person name="Satapoomin P."/>
            <person name="Huang J."/>
            <person name="Bowman M."/>
            <person name="Iovene M."/>
            <person name="Sanseverino W."/>
            <person name="Cavagnaro P."/>
            <person name="Yildiz M."/>
            <person name="Macko-Podgorni A."/>
            <person name="Moranska E."/>
            <person name="Grzebelus E."/>
            <person name="Grzebelus D."/>
            <person name="Ashrafi H."/>
            <person name="Zheng Z."/>
            <person name="Cheng S."/>
            <person name="Spooner D."/>
            <person name="Van Deynze A."/>
            <person name="Simon P."/>
        </authorList>
    </citation>
    <scope>NUCLEOTIDE SEQUENCE [LARGE SCALE GENOMIC DNA]</scope>
    <source>
        <tissue evidence="3">Leaf</tissue>
    </source>
</reference>
<reference evidence="4" key="2">
    <citation type="submission" date="2022-03" db="EMBL/GenBank/DDBJ databases">
        <title>Draft title - Genomic analysis of global carrot germplasm unveils the trajectory of domestication and the origin of high carotenoid orange carrot.</title>
        <authorList>
            <person name="Iorizzo M."/>
            <person name="Ellison S."/>
            <person name="Senalik D."/>
            <person name="Macko-Podgorni A."/>
            <person name="Grzebelus D."/>
            <person name="Bostan H."/>
            <person name="Rolling W."/>
            <person name="Curaba J."/>
            <person name="Simon P."/>
        </authorList>
    </citation>
    <scope>NUCLEOTIDE SEQUENCE</scope>
    <source>
        <tissue evidence="4">Leaf</tissue>
    </source>
</reference>
<dbReference type="InterPro" id="IPR001841">
    <property type="entry name" value="Znf_RING"/>
</dbReference>
<dbReference type="Gene3D" id="3.30.40.10">
    <property type="entry name" value="Zinc/RING finger domain, C3HC4 (zinc finger)"/>
    <property type="match status" value="1"/>
</dbReference>
<evidence type="ECO:0000256" key="1">
    <source>
        <dbReference type="PROSITE-ProRule" id="PRU00175"/>
    </source>
</evidence>
<protein>
    <recommendedName>
        <fullName evidence="2">RING-type domain-containing protein</fullName>
    </recommendedName>
</protein>
<evidence type="ECO:0000313" key="3">
    <source>
        <dbReference type="EMBL" id="KZM83024.1"/>
    </source>
</evidence>
<dbReference type="EMBL" id="CP093351">
    <property type="protein sequence ID" value="WOH15996.1"/>
    <property type="molecule type" value="Genomic_DNA"/>
</dbReference>
<organism evidence="3">
    <name type="scientific">Daucus carota subsp. sativus</name>
    <name type="common">Carrot</name>
    <dbReference type="NCBI Taxonomy" id="79200"/>
    <lineage>
        <taxon>Eukaryota</taxon>
        <taxon>Viridiplantae</taxon>
        <taxon>Streptophyta</taxon>
        <taxon>Embryophyta</taxon>
        <taxon>Tracheophyta</taxon>
        <taxon>Spermatophyta</taxon>
        <taxon>Magnoliopsida</taxon>
        <taxon>eudicotyledons</taxon>
        <taxon>Gunneridae</taxon>
        <taxon>Pentapetalae</taxon>
        <taxon>asterids</taxon>
        <taxon>campanulids</taxon>
        <taxon>Apiales</taxon>
        <taxon>Apiaceae</taxon>
        <taxon>Apioideae</taxon>
        <taxon>Scandiceae</taxon>
        <taxon>Daucinae</taxon>
        <taxon>Daucus</taxon>
        <taxon>Daucus sect. Daucus</taxon>
    </lineage>
</organism>
<feature type="domain" description="RING-type" evidence="2">
    <location>
        <begin position="28"/>
        <end position="69"/>
    </location>
</feature>
<dbReference type="PROSITE" id="PS50089">
    <property type="entry name" value="ZF_RING_2"/>
    <property type="match status" value="1"/>
</dbReference>
<dbReference type="PANTHER" id="PTHR46225">
    <property type="entry name" value="C3H4 TYPE ZINC FINGER PROTEIN"/>
    <property type="match status" value="1"/>
</dbReference>
<dbReference type="SMART" id="SM00184">
    <property type="entry name" value="RING"/>
    <property type="match status" value="1"/>
</dbReference>
<dbReference type="Gramene" id="KZM83024">
    <property type="protein sequence ID" value="KZM83024"/>
    <property type="gene ID" value="DCAR_030593"/>
</dbReference>
<dbReference type="InterPro" id="IPR013083">
    <property type="entry name" value="Znf_RING/FYVE/PHD"/>
</dbReference>
<dbReference type="EMBL" id="LNRQ01000009">
    <property type="protein sequence ID" value="KZM83024.1"/>
    <property type="molecule type" value="Genomic_DNA"/>
</dbReference>
<evidence type="ECO:0000313" key="4">
    <source>
        <dbReference type="EMBL" id="WOH15996.1"/>
    </source>
</evidence>
<dbReference type="Proteomes" id="UP000077755">
    <property type="component" value="Chromosome 9"/>
</dbReference>
<keyword evidence="1" id="KW-0862">Zinc</keyword>
<keyword evidence="1" id="KW-0479">Metal-binding</keyword>
<keyword evidence="1" id="KW-0863">Zinc-finger</keyword>
<accession>A0A175YH70</accession>
<dbReference type="SUPFAM" id="SSF57850">
    <property type="entry name" value="RING/U-box"/>
    <property type="match status" value="1"/>
</dbReference>
<keyword evidence="5" id="KW-1185">Reference proteome</keyword>
<proteinExistence type="predicted"/>
<dbReference type="Pfam" id="PF13639">
    <property type="entry name" value="zf-RING_2"/>
    <property type="match status" value="1"/>
</dbReference>
<gene>
    <name evidence="3" type="ORF">DCAR_030593</name>
    <name evidence="4" type="ORF">DCAR_0935545</name>
</gene>
<dbReference type="AlphaFoldDB" id="A0A175YH70"/>
<dbReference type="GO" id="GO:0008270">
    <property type="term" value="F:zinc ion binding"/>
    <property type="evidence" value="ECO:0007669"/>
    <property type="project" value="UniProtKB-KW"/>
</dbReference>
<dbReference type="PANTHER" id="PTHR46225:SF19">
    <property type="entry name" value="RING-TYPE DOMAIN-CONTAINING PROTEIN"/>
    <property type="match status" value="1"/>
</dbReference>
<name>A0A175YH70_DAUCS</name>